<dbReference type="AlphaFoldDB" id="A0ABC8JH17"/>
<comment type="caution">
    <text evidence="1">The sequence shown here is derived from an EMBL/GenBank/DDBJ whole genome shotgun (WGS) entry which is preliminary data.</text>
</comment>
<dbReference type="Proteomes" id="UP001642260">
    <property type="component" value="Unassembled WGS sequence"/>
</dbReference>
<evidence type="ECO:0000313" key="1">
    <source>
        <dbReference type="EMBL" id="CAH8320333.1"/>
    </source>
</evidence>
<name>A0ABC8JH17_ERUVS</name>
<dbReference type="EMBL" id="CAKOAT010092377">
    <property type="protein sequence ID" value="CAH8320333.1"/>
    <property type="molecule type" value="Genomic_DNA"/>
</dbReference>
<reference evidence="1 2" key="1">
    <citation type="submission" date="2022-03" db="EMBL/GenBank/DDBJ databases">
        <authorList>
            <person name="Macdonald S."/>
            <person name="Ahmed S."/>
            <person name="Newling K."/>
        </authorList>
    </citation>
    <scope>NUCLEOTIDE SEQUENCE [LARGE SCALE GENOMIC DNA]</scope>
</reference>
<protein>
    <submittedName>
        <fullName evidence="1">Uncharacterized protein</fullName>
    </submittedName>
</protein>
<sequence>MASETDEVVCVQLQTFHRGYLIQEDPKETKKNEDQLSIVSSHAFLVPVLSDCDSSDAQASQTDTDGCSSLSAIANIVISQEVANRCCEFVMKLKKHITQTAAQRLMTGGKNG</sequence>
<organism evidence="1 2">
    <name type="scientific">Eruca vesicaria subsp. sativa</name>
    <name type="common">Garden rocket</name>
    <name type="synonym">Eruca sativa</name>
    <dbReference type="NCBI Taxonomy" id="29727"/>
    <lineage>
        <taxon>Eukaryota</taxon>
        <taxon>Viridiplantae</taxon>
        <taxon>Streptophyta</taxon>
        <taxon>Embryophyta</taxon>
        <taxon>Tracheophyta</taxon>
        <taxon>Spermatophyta</taxon>
        <taxon>Magnoliopsida</taxon>
        <taxon>eudicotyledons</taxon>
        <taxon>Gunneridae</taxon>
        <taxon>Pentapetalae</taxon>
        <taxon>rosids</taxon>
        <taxon>malvids</taxon>
        <taxon>Brassicales</taxon>
        <taxon>Brassicaceae</taxon>
        <taxon>Brassiceae</taxon>
        <taxon>Eruca</taxon>
    </lineage>
</organism>
<gene>
    <name evidence="1" type="ORF">ERUC_LOCUS8884</name>
</gene>
<accession>A0ABC8JH17</accession>
<evidence type="ECO:0000313" key="2">
    <source>
        <dbReference type="Proteomes" id="UP001642260"/>
    </source>
</evidence>
<keyword evidence="2" id="KW-1185">Reference proteome</keyword>
<proteinExistence type="predicted"/>
<dbReference type="PROSITE" id="PS50096">
    <property type="entry name" value="IQ"/>
    <property type="match status" value="1"/>
</dbReference>